<dbReference type="EMBL" id="SMJZ01000015">
    <property type="protein sequence ID" value="TDC09687.1"/>
    <property type="molecule type" value="Genomic_DNA"/>
</dbReference>
<feature type="transmembrane region" description="Helical" evidence="1">
    <location>
        <begin position="74"/>
        <end position="91"/>
    </location>
</feature>
<accession>A0A4R4NPK1</accession>
<reference evidence="2 3" key="1">
    <citation type="submission" date="2019-02" db="EMBL/GenBank/DDBJ databases">
        <title>Draft genome sequences of novel Actinobacteria.</title>
        <authorList>
            <person name="Sahin N."/>
            <person name="Ay H."/>
            <person name="Saygin H."/>
        </authorList>
    </citation>
    <scope>NUCLEOTIDE SEQUENCE [LARGE SCALE GENOMIC DNA]</scope>
    <source>
        <strain evidence="2 3">KC201</strain>
    </source>
</reference>
<gene>
    <name evidence="2" type="ORF">E1267_06540</name>
</gene>
<feature type="transmembrane region" description="Helical" evidence="1">
    <location>
        <begin position="38"/>
        <end position="62"/>
    </location>
</feature>
<comment type="caution">
    <text evidence="2">The sequence shown here is derived from an EMBL/GenBank/DDBJ whole genome shotgun (WGS) entry which is preliminary data.</text>
</comment>
<dbReference type="AlphaFoldDB" id="A0A4R4NPK1"/>
<proteinExistence type="predicted"/>
<name>A0A4R4NPK1_9ACTN</name>
<protein>
    <submittedName>
        <fullName evidence="2">Uncharacterized protein</fullName>
    </submittedName>
</protein>
<keyword evidence="1" id="KW-0812">Transmembrane</keyword>
<keyword evidence="1" id="KW-0472">Membrane</keyword>
<dbReference type="Proteomes" id="UP000295157">
    <property type="component" value="Unassembled WGS sequence"/>
</dbReference>
<keyword evidence="1" id="KW-1133">Transmembrane helix</keyword>
<sequence length="105" mass="11034">MMVLAGTFLPLALAYRWGPVWPAWTLWAGTDVPRWIVLGPALLVAIGLLAYFGVGGLTASLLGNTAGAVEITGYVVWGIGLAMATASYALLTRRPCRAGGTGRTW</sequence>
<evidence type="ECO:0000313" key="2">
    <source>
        <dbReference type="EMBL" id="TDC09687.1"/>
    </source>
</evidence>
<keyword evidence="3" id="KW-1185">Reference proteome</keyword>
<evidence type="ECO:0000256" key="1">
    <source>
        <dbReference type="SAM" id="Phobius"/>
    </source>
</evidence>
<organism evidence="2 3">
    <name type="scientific">Nonomuraea longispora</name>
    <dbReference type="NCBI Taxonomy" id="1848320"/>
    <lineage>
        <taxon>Bacteria</taxon>
        <taxon>Bacillati</taxon>
        <taxon>Actinomycetota</taxon>
        <taxon>Actinomycetes</taxon>
        <taxon>Streptosporangiales</taxon>
        <taxon>Streptosporangiaceae</taxon>
        <taxon>Nonomuraea</taxon>
    </lineage>
</organism>
<dbReference type="OrthoDB" id="2717873at2"/>
<evidence type="ECO:0000313" key="3">
    <source>
        <dbReference type="Proteomes" id="UP000295157"/>
    </source>
</evidence>